<keyword evidence="3" id="KW-1185">Reference proteome</keyword>
<keyword evidence="1" id="KW-0732">Signal</keyword>
<evidence type="ECO:0000256" key="1">
    <source>
        <dbReference type="SAM" id="SignalP"/>
    </source>
</evidence>
<reference evidence="2 3" key="1">
    <citation type="submission" date="2016-10" db="EMBL/GenBank/DDBJ databases">
        <title>Genome sequence of a sulfur-reducing bacterium Desulfurobacterium indicum K6013.</title>
        <authorList>
            <person name="Cao J."/>
            <person name="Shao Z."/>
            <person name="Alain K."/>
            <person name="Jebbar M."/>
        </authorList>
    </citation>
    <scope>NUCLEOTIDE SEQUENCE [LARGE SCALE GENOMIC DNA]</scope>
    <source>
        <strain evidence="2 3">K6013</strain>
    </source>
</reference>
<dbReference type="STRING" id="1914305.BLW93_07060"/>
<sequence length="612" mass="67601">MKKALFALTICLALTGNVFAVENTTTLTSDITQKKYERKTAVSIGELEFQKTFVRLPVIDNTKKGAADVITSIIRSATGNTVYTYPITDAQIEELTRIFYKYVITQRFDKLNILPDQVILMTKTGEATLNAQLPQPSIPQGIGLNEYRSKVERYLNGNIAPIMKKLMEITLDQRYRELPEQEKATFITQKAKELGLTAEVAEKLMNSGFAFATYIPTIEGAFSLNISQGLEKLAAPYNAKISLQAKPILLVYKFDGDKGKFTFYKEIKGDSGATIESKPLKAPIYNQAFYQDLFNKVLFTTVKAAAINTGMKLKEDDDFAIFTPAEEVEDKTFKAKIGVAETIRIDAPFDIYEFENGKKVYKGFGKAREVAYNCEINSTNKTKFALIRGKVEEYDLLREHPWSGVLFGIQFGTTPFTVTEVAGYTADGGGDWNTFRVTIDADLGYIRNSKTLSEWWLKLFAGGGSGGDDINIPALGATISPDSYIEGGLGIYKRIYLGTTGFAVTPGIDLSYRYLQFTGTAGDKLTIGAVTLTPHIGVVYNLTANFEINGEIGYPANISSDTTYTDIWGIQYTGTAQTEGGMNFFIGASYHFGIVGSLSKLYSEPPSCRRAK</sequence>
<comment type="caution">
    <text evidence="2">The sequence shown here is derived from an EMBL/GenBank/DDBJ whole genome shotgun (WGS) entry which is preliminary data.</text>
</comment>
<feature type="signal peptide" evidence="1">
    <location>
        <begin position="1"/>
        <end position="20"/>
    </location>
</feature>
<dbReference type="Proteomes" id="UP000187408">
    <property type="component" value="Unassembled WGS sequence"/>
</dbReference>
<organism evidence="2 3">
    <name type="scientific">Desulfurobacterium indicum</name>
    <dbReference type="NCBI Taxonomy" id="1914305"/>
    <lineage>
        <taxon>Bacteria</taxon>
        <taxon>Pseudomonadati</taxon>
        <taxon>Aquificota</taxon>
        <taxon>Aquificia</taxon>
        <taxon>Desulfurobacteriales</taxon>
        <taxon>Desulfurobacteriaceae</taxon>
        <taxon>Desulfurobacterium</taxon>
    </lineage>
</organism>
<name>A0A1R1MK49_9BACT</name>
<accession>A0A1R1MK49</accession>
<protein>
    <submittedName>
        <fullName evidence="2">Uncharacterized protein</fullName>
    </submittedName>
</protein>
<evidence type="ECO:0000313" key="3">
    <source>
        <dbReference type="Proteomes" id="UP000187408"/>
    </source>
</evidence>
<evidence type="ECO:0000313" key="2">
    <source>
        <dbReference type="EMBL" id="OMH40074.1"/>
    </source>
</evidence>
<feature type="chain" id="PRO_5013091044" evidence="1">
    <location>
        <begin position="21"/>
        <end position="612"/>
    </location>
</feature>
<dbReference type="AlphaFoldDB" id="A0A1R1MK49"/>
<dbReference type="EMBL" id="MOEN01000029">
    <property type="protein sequence ID" value="OMH40074.1"/>
    <property type="molecule type" value="Genomic_DNA"/>
</dbReference>
<proteinExistence type="predicted"/>
<dbReference type="RefSeq" id="WP_076713397.1">
    <property type="nucleotide sequence ID" value="NZ_MOEN01000029.1"/>
</dbReference>
<dbReference type="OrthoDB" id="5791639at2"/>
<gene>
    <name evidence="2" type="ORF">BLW93_07060</name>
</gene>